<evidence type="ECO:0000256" key="2">
    <source>
        <dbReference type="ARBA" id="ARBA00008098"/>
    </source>
</evidence>
<organism evidence="8 9">
    <name type="scientific">Polypedilum vanderplanki</name>
    <name type="common">Sleeping chironomid midge</name>
    <dbReference type="NCBI Taxonomy" id="319348"/>
    <lineage>
        <taxon>Eukaryota</taxon>
        <taxon>Metazoa</taxon>
        <taxon>Ecdysozoa</taxon>
        <taxon>Arthropoda</taxon>
        <taxon>Hexapoda</taxon>
        <taxon>Insecta</taxon>
        <taxon>Pterygota</taxon>
        <taxon>Neoptera</taxon>
        <taxon>Endopterygota</taxon>
        <taxon>Diptera</taxon>
        <taxon>Nematocera</taxon>
        <taxon>Chironomoidea</taxon>
        <taxon>Chironomidae</taxon>
        <taxon>Chironominae</taxon>
        <taxon>Polypedilum</taxon>
        <taxon>Polypedilum</taxon>
    </lineage>
</organism>
<keyword evidence="3" id="KW-0813">Transport</keyword>
<protein>
    <submittedName>
        <fullName evidence="8">Uncharacterized protein</fullName>
    </submittedName>
</protein>
<keyword evidence="4" id="KW-0964">Secreted</keyword>
<dbReference type="EMBL" id="JADBJN010000002">
    <property type="protein sequence ID" value="KAG5678105.1"/>
    <property type="molecule type" value="Genomic_DNA"/>
</dbReference>
<dbReference type="PANTHER" id="PTHR21066:SF18">
    <property type="entry name" value="ODORANT-BINDING PROTEIN 73A, ISOFORM B"/>
    <property type="match status" value="1"/>
</dbReference>
<dbReference type="GO" id="GO:0005549">
    <property type="term" value="F:odorant binding"/>
    <property type="evidence" value="ECO:0007669"/>
    <property type="project" value="InterPro"/>
</dbReference>
<keyword evidence="9" id="KW-1185">Reference proteome</keyword>
<reference evidence="8" key="1">
    <citation type="submission" date="2021-03" db="EMBL/GenBank/DDBJ databases">
        <title>Chromosome level genome of the anhydrobiotic midge Polypedilum vanderplanki.</title>
        <authorList>
            <person name="Yoshida Y."/>
            <person name="Kikawada T."/>
            <person name="Gusev O."/>
        </authorList>
    </citation>
    <scope>NUCLEOTIDE SEQUENCE</scope>
    <source>
        <strain evidence="8">NIAS01</strain>
        <tissue evidence="8">Whole body or cell culture</tissue>
    </source>
</reference>
<accession>A0A9J6C7R0</accession>
<dbReference type="GO" id="GO:0007608">
    <property type="term" value="P:sensory perception of smell"/>
    <property type="evidence" value="ECO:0007669"/>
    <property type="project" value="UniProtKB-KW"/>
</dbReference>
<keyword evidence="6" id="KW-0552">Olfaction</keyword>
<gene>
    <name evidence="8" type="ORF">PVAND_007806</name>
</gene>
<evidence type="ECO:0000313" key="8">
    <source>
        <dbReference type="EMBL" id="KAG5678105.1"/>
    </source>
</evidence>
<name>A0A9J6C7R0_POLVA</name>
<dbReference type="GO" id="GO:0005576">
    <property type="term" value="C:extracellular region"/>
    <property type="evidence" value="ECO:0007669"/>
    <property type="project" value="UniProtKB-SubCell"/>
</dbReference>
<feature type="chain" id="PRO_5039935034" evidence="7">
    <location>
        <begin position="20"/>
        <end position="385"/>
    </location>
</feature>
<evidence type="ECO:0000256" key="6">
    <source>
        <dbReference type="ARBA" id="ARBA00022725"/>
    </source>
</evidence>
<dbReference type="Gene3D" id="1.10.238.20">
    <property type="entry name" value="Pheromone/general odorant binding protein domain"/>
    <property type="match status" value="1"/>
</dbReference>
<proteinExistence type="inferred from homology"/>
<dbReference type="InterPro" id="IPR052295">
    <property type="entry name" value="Odorant-binding_protein"/>
</dbReference>
<evidence type="ECO:0000256" key="4">
    <source>
        <dbReference type="ARBA" id="ARBA00022525"/>
    </source>
</evidence>
<comment type="subcellular location">
    <subcellularLocation>
        <location evidence="1">Secreted</location>
    </subcellularLocation>
</comment>
<keyword evidence="5" id="KW-0716">Sensory transduction</keyword>
<comment type="similarity">
    <text evidence="2">Belongs to the PBP/GOBP family.</text>
</comment>
<keyword evidence="7" id="KW-0732">Signal</keyword>
<evidence type="ECO:0000256" key="1">
    <source>
        <dbReference type="ARBA" id="ARBA00004613"/>
    </source>
</evidence>
<dbReference type="AlphaFoldDB" id="A0A9J6C7R0"/>
<feature type="signal peptide" evidence="7">
    <location>
        <begin position="1"/>
        <end position="19"/>
    </location>
</feature>
<sequence>MDCAKIFLLIFVLIEFCEPFKPKCLSGNAALPAKVELHIKSCQNEIKSNIVDDLLYSTVNDNPFSSAEYSDLLKPHIEHLQYKAKHKYNFADQNKKPLAQHGYEYFEPELSQTLLDDFSAFQNAKLKTSTTSQSLFDEFTPPRTIKLKKAEFTTSHYKPSSLIDSFPEYVIDHNYHITPGIHFATKATTEVEKRNENLGIYNKDKIVEANEELRKILANHKIFQRQINWKDLRVNNNITKSNSTEQKHAKRIKRNLINYFKHNQHDEDSLLKQPENSAAHLHLSLLTNADRWLAGCLMQCIFRKTHALDKHGHYPTLDGLVDLYTEGIHDQFYFMYTLKAVNKCLKIVSKKHQVVRSKIPPKLETCEVAFDVFNCVSDAITAYCH</sequence>
<dbReference type="InterPro" id="IPR036728">
    <property type="entry name" value="PBP_GOBP_sf"/>
</dbReference>
<evidence type="ECO:0000256" key="5">
    <source>
        <dbReference type="ARBA" id="ARBA00022606"/>
    </source>
</evidence>
<dbReference type="CDD" id="cd23992">
    <property type="entry name" value="PBP_GOBP"/>
    <property type="match status" value="1"/>
</dbReference>
<dbReference type="PANTHER" id="PTHR21066">
    <property type="entry name" value="ODORANT-BINDING PROTEIN 59A-RELATED"/>
    <property type="match status" value="1"/>
</dbReference>
<evidence type="ECO:0000256" key="7">
    <source>
        <dbReference type="SAM" id="SignalP"/>
    </source>
</evidence>
<dbReference type="OrthoDB" id="8183628at2759"/>
<evidence type="ECO:0000256" key="3">
    <source>
        <dbReference type="ARBA" id="ARBA00022448"/>
    </source>
</evidence>
<dbReference type="Proteomes" id="UP001107558">
    <property type="component" value="Chromosome 2"/>
</dbReference>
<dbReference type="SUPFAM" id="SSF47565">
    <property type="entry name" value="Insect pheromone/odorant-binding proteins"/>
    <property type="match status" value="1"/>
</dbReference>
<comment type="caution">
    <text evidence="8">The sequence shown here is derived from an EMBL/GenBank/DDBJ whole genome shotgun (WGS) entry which is preliminary data.</text>
</comment>
<evidence type="ECO:0000313" key="9">
    <source>
        <dbReference type="Proteomes" id="UP001107558"/>
    </source>
</evidence>